<dbReference type="AlphaFoldDB" id="A0A0G0LZZ9"/>
<comment type="caution">
    <text evidence="1">The sequence shown here is derived from an EMBL/GenBank/DDBJ whole genome shotgun (WGS) entry which is preliminary data.</text>
</comment>
<protein>
    <submittedName>
        <fullName evidence="1">Uncharacterized protein</fullName>
    </submittedName>
</protein>
<evidence type="ECO:0000313" key="1">
    <source>
        <dbReference type="EMBL" id="KKQ66994.1"/>
    </source>
</evidence>
<dbReference type="EMBL" id="LBUP01000002">
    <property type="protein sequence ID" value="KKQ66994.1"/>
    <property type="molecule type" value="Genomic_DNA"/>
</dbReference>
<dbReference type="InterPro" id="IPR029057">
    <property type="entry name" value="PRTase-like"/>
</dbReference>
<name>A0A0G0LZZ9_9BACT</name>
<accession>A0A0G0LZZ9</accession>
<gene>
    <name evidence="1" type="ORF">US86_C0002G0111</name>
</gene>
<evidence type="ECO:0000313" key="2">
    <source>
        <dbReference type="Proteomes" id="UP000034235"/>
    </source>
</evidence>
<dbReference type="Proteomes" id="UP000034235">
    <property type="component" value="Unassembled WGS sequence"/>
</dbReference>
<reference evidence="1 2" key="1">
    <citation type="journal article" date="2015" name="Nature">
        <title>rRNA introns, odd ribosomes, and small enigmatic genomes across a large radiation of phyla.</title>
        <authorList>
            <person name="Brown C.T."/>
            <person name="Hug L.A."/>
            <person name="Thomas B.C."/>
            <person name="Sharon I."/>
            <person name="Castelle C.J."/>
            <person name="Singh A."/>
            <person name="Wilkins M.J."/>
            <person name="Williams K.H."/>
            <person name="Banfield J.F."/>
        </authorList>
    </citation>
    <scope>NUCLEOTIDE SEQUENCE [LARGE SCALE GENOMIC DNA]</scope>
</reference>
<proteinExistence type="predicted"/>
<dbReference type="Gene3D" id="3.40.50.2020">
    <property type="match status" value="1"/>
</dbReference>
<organism evidence="1 2">
    <name type="scientific">Candidatus Daviesbacteria bacterium GW2011_GWA2_38_24</name>
    <dbReference type="NCBI Taxonomy" id="1618422"/>
    <lineage>
        <taxon>Bacteria</taxon>
        <taxon>Candidatus Daviesiibacteriota</taxon>
    </lineage>
</organism>
<sequence length="78" mass="8985">MQVDFITCYRALRLNDLRTARMAMAIDRQQGGLEKLRSTGVSVSASIKVSQLLEYYLANRNLSLTDFDRIKRYLGVNR</sequence>